<dbReference type="PANTHER" id="PTHR24124">
    <property type="entry name" value="ANKYRIN REPEAT FAMILY A"/>
    <property type="match status" value="1"/>
</dbReference>
<name>A0AAN7AZL8_9PEZI</name>
<dbReference type="Proteomes" id="UP001303160">
    <property type="component" value="Unassembled WGS sequence"/>
</dbReference>
<dbReference type="Pfam" id="PF12796">
    <property type="entry name" value="Ank_2"/>
    <property type="match status" value="1"/>
</dbReference>
<proteinExistence type="predicted"/>
<evidence type="ECO:0000313" key="5">
    <source>
        <dbReference type="Proteomes" id="UP001303160"/>
    </source>
</evidence>
<feature type="repeat" description="ANK" evidence="3">
    <location>
        <begin position="115"/>
        <end position="142"/>
    </location>
</feature>
<accession>A0AAN7AZL8</accession>
<dbReference type="Gene3D" id="1.25.40.20">
    <property type="entry name" value="Ankyrin repeat-containing domain"/>
    <property type="match status" value="2"/>
</dbReference>
<dbReference type="PROSITE" id="PS50088">
    <property type="entry name" value="ANK_REPEAT"/>
    <property type="match status" value="1"/>
</dbReference>
<comment type="caution">
    <text evidence="4">The sequence shown here is derived from an EMBL/GenBank/DDBJ whole genome shotgun (WGS) entry which is preliminary data.</text>
</comment>
<keyword evidence="1" id="KW-0677">Repeat</keyword>
<evidence type="ECO:0000313" key="4">
    <source>
        <dbReference type="EMBL" id="KAK4205463.1"/>
    </source>
</evidence>
<dbReference type="InterPro" id="IPR002110">
    <property type="entry name" value="Ankyrin_rpt"/>
</dbReference>
<evidence type="ECO:0000256" key="2">
    <source>
        <dbReference type="ARBA" id="ARBA00023043"/>
    </source>
</evidence>
<reference evidence="4" key="2">
    <citation type="submission" date="2023-05" db="EMBL/GenBank/DDBJ databases">
        <authorList>
            <consortium name="Lawrence Berkeley National Laboratory"/>
            <person name="Steindorff A."/>
            <person name="Hensen N."/>
            <person name="Bonometti L."/>
            <person name="Westerberg I."/>
            <person name="Brannstrom I.O."/>
            <person name="Guillou S."/>
            <person name="Cros-Aarteil S."/>
            <person name="Calhoun S."/>
            <person name="Haridas S."/>
            <person name="Kuo A."/>
            <person name="Mondo S."/>
            <person name="Pangilinan J."/>
            <person name="Riley R."/>
            <person name="Labutti K."/>
            <person name="Andreopoulos B."/>
            <person name="Lipzen A."/>
            <person name="Chen C."/>
            <person name="Yanf M."/>
            <person name="Daum C."/>
            <person name="Ng V."/>
            <person name="Clum A."/>
            <person name="Ohm R."/>
            <person name="Martin F."/>
            <person name="Silar P."/>
            <person name="Natvig D."/>
            <person name="Lalanne C."/>
            <person name="Gautier V."/>
            <person name="Ament-Velasquez S.L."/>
            <person name="Kruys A."/>
            <person name="Hutchinson M.I."/>
            <person name="Powell A.J."/>
            <person name="Barry K."/>
            <person name="Miller A.N."/>
            <person name="Grigoriev I.V."/>
            <person name="Debuchy R."/>
            <person name="Gladieux P."/>
            <person name="Thoren M.H."/>
            <person name="Johannesson H."/>
        </authorList>
    </citation>
    <scope>NUCLEOTIDE SEQUENCE</scope>
    <source>
        <strain evidence="4">CBS 315.58</strain>
    </source>
</reference>
<evidence type="ECO:0000256" key="1">
    <source>
        <dbReference type="ARBA" id="ARBA00022737"/>
    </source>
</evidence>
<dbReference type="SUPFAM" id="SSF48403">
    <property type="entry name" value="Ankyrin repeat"/>
    <property type="match status" value="1"/>
</dbReference>
<dbReference type="GO" id="GO:0010468">
    <property type="term" value="P:regulation of gene expression"/>
    <property type="evidence" value="ECO:0007669"/>
    <property type="project" value="TreeGrafter"/>
</dbReference>
<evidence type="ECO:0000256" key="3">
    <source>
        <dbReference type="PROSITE-ProRule" id="PRU00023"/>
    </source>
</evidence>
<gene>
    <name evidence="4" type="ORF">QBC40DRAFT_291905</name>
</gene>
<reference evidence="4" key="1">
    <citation type="journal article" date="2023" name="Mol. Phylogenet. Evol.">
        <title>Genome-scale phylogeny and comparative genomics of the fungal order Sordariales.</title>
        <authorList>
            <person name="Hensen N."/>
            <person name="Bonometti L."/>
            <person name="Westerberg I."/>
            <person name="Brannstrom I.O."/>
            <person name="Guillou S."/>
            <person name="Cros-Aarteil S."/>
            <person name="Calhoun S."/>
            <person name="Haridas S."/>
            <person name="Kuo A."/>
            <person name="Mondo S."/>
            <person name="Pangilinan J."/>
            <person name="Riley R."/>
            <person name="LaButti K."/>
            <person name="Andreopoulos B."/>
            <person name="Lipzen A."/>
            <person name="Chen C."/>
            <person name="Yan M."/>
            <person name="Daum C."/>
            <person name="Ng V."/>
            <person name="Clum A."/>
            <person name="Steindorff A."/>
            <person name="Ohm R.A."/>
            <person name="Martin F."/>
            <person name="Silar P."/>
            <person name="Natvig D.O."/>
            <person name="Lalanne C."/>
            <person name="Gautier V."/>
            <person name="Ament-Velasquez S.L."/>
            <person name="Kruys A."/>
            <person name="Hutchinson M.I."/>
            <person name="Powell A.J."/>
            <person name="Barry K."/>
            <person name="Miller A.N."/>
            <person name="Grigoriev I.V."/>
            <person name="Debuchy R."/>
            <person name="Gladieux P."/>
            <person name="Hiltunen Thoren M."/>
            <person name="Johannesson H."/>
        </authorList>
    </citation>
    <scope>NUCLEOTIDE SEQUENCE</scope>
    <source>
        <strain evidence="4">CBS 315.58</strain>
    </source>
</reference>
<organism evidence="4 5">
    <name type="scientific">Triangularia verruculosa</name>
    <dbReference type="NCBI Taxonomy" id="2587418"/>
    <lineage>
        <taxon>Eukaryota</taxon>
        <taxon>Fungi</taxon>
        <taxon>Dikarya</taxon>
        <taxon>Ascomycota</taxon>
        <taxon>Pezizomycotina</taxon>
        <taxon>Sordariomycetes</taxon>
        <taxon>Sordariomycetidae</taxon>
        <taxon>Sordariales</taxon>
        <taxon>Podosporaceae</taxon>
        <taxon>Triangularia</taxon>
    </lineage>
</organism>
<dbReference type="GO" id="GO:0005634">
    <property type="term" value="C:nucleus"/>
    <property type="evidence" value="ECO:0007669"/>
    <property type="project" value="TreeGrafter"/>
</dbReference>
<keyword evidence="2 3" id="KW-0040">ANK repeat</keyword>
<dbReference type="EMBL" id="MU863876">
    <property type="protein sequence ID" value="KAK4205463.1"/>
    <property type="molecule type" value="Genomic_DNA"/>
</dbReference>
<sequence>MYYLFTVDVESGVIWLVHYTAQDYFERTQKQWLPNAEAEITKIYLTYPSFSVHLAACFGLRDAIVALLENRSEPDLKDTHARTPLSYAAERGYKDVVTLLLGNERVDPDAKDSALGWTPLWYAVAGGQVAVVKLLLEKGHNVVVKLLLDKAGVDLDPKDFEFGRTPLSWAAERGYKAVVKVLLANDGIDPGSKSKYGRTPLWFARFSSEQIGKQIFTLRCSLSRPWLMTCGSAAQAT</sequence>
<dbReference type="PANTHER" id="PTHR24124:SF14">
    <property type="entry name" value="CHROMOSOME UNDETERMINED SCAFFOLD_25, WHOLE GENOME SHOTGUN SEQUENCE"/>
    <property type="match status" value="1"/>
</dbReference>
<dbReference type="AlphaFoldDB" id="A0AAN7AZL8"/>
<dbReference type="Pfam" id="PF00023">
    <property type="entry name" value="Ank"/>
    <property type="match status" value="1"/>
</dbReference>
<keyword evidence="5" id="KW-1185">Reference proteome</keyword>
<dbReference type="InterPro" id="IPR036770">
    <property type="entry name" value="Ankyrin_rpt-contain_sf"/>
</dbReference>
<protein>
    <submittedName>
        <fullName evidence="4">Ankyrin repeat-containing domain protein</fullName>
    </submittedName>
</protein>
<dbReference type="SMART" id="SM00248">
    <property type="entry name" value="ANK"/>
    <property type="match status" value="3"/>
</dbReference>
<dbReference type="PROSITE" id="PS50297">
    <property type="entry name" value="ANK_REP_REGION"/>
    <property type="match status" value="1"/>
</dbReference>